<evidence type="ECO:0000313" key="2">
    <source>
        <dbReference type="EMBL" id="TYK28927.1"/>
    </source>
</evidence>
<reference evidence="3 4" key="1">
    <citation type="submission" date="2019-08" db="EMBL/GenBank/DDBJ databases">
        <title>Draft genome sequences of two oriental melons (Cucumis melo L. var makuwa).</title>
        <authorList>
            <person name="Kwon S.-Y."/>
        </authorList>
    </citation>
    <scope>NUCLEOTIDE SEQUENCE [LARGE SCALE GENOMIC DNA]</scope>
    <source>
        <strain evidence="4">cv. Chang Bougi</strain>
        <strain evidence="3">cv. SW 3</strain>
        <tissue evidence="2">Leaf</tissue>
    </source>
</reference>
<gene>
    <name evidence="2" type="ORF">E5676_scaffold120G00100</name>
    <name evidence="1" type="ORF">E6C27_scaffold62G00680</name>
</gene>
<dbReference type="EMBL" id="SSTD01001877">
    <property type="protein sequence ID" value="TYK28927.1"/>
    <property type="molecule type" value="Genomic_DNA"/>
</dbReference>
<name>A0A5D3DYF5_CUCMM</name>
<dbReference type="OrthoDB" id="534912at2759"/>
<dbReference type="Proteomes" id="UP000321393">
    <property type="component" value="Unassembled WGS sequence"/>
</dbReference>
<organism evidence="2 4">
    <name type="scientific">Cucumis melo var. makuwa</name>
    <name type="common">Oriental melon</name>
    <dbReference type="NCBI Taxonomy" id="1194695"/>
    <lineage>
        <taxon>Eukaryota</taxon>
        <taxon>Viridiplantae</taxon>
        <taxon>Streptophyta</taxon>
        <taxon>Embryophyta</taxon>
        <taxon>Tracheophyta</taxon>
        <taxon>Spermatophyta</taxon>
        <taxon>Magnoliopsida</taxon>
        <taxon>eudicotyledons</taxon>
        <taxon>Gunneridae</taxon>
        <taxon>Pentapetalae</taxon>
        <taxon>rosids</taxon>
        <taxon>fabids</taxon>
        <taxon>Cucurbitales</taxon>
        <taxon>Cucurbitaceae</taxon>
        <taxon>Benincaseae</taxon>
        <taxon>Cucumis</taxon>
    </lineage>
</organism>
<dbReference type="Proteomes" id="UP000321947">
    <property type="component" value="Unassembled WGS sequence"/>
</dbReference>
<comment type="caution">
    <text evidence="2">The sequence shown here is derived from an EMBL/GenBank/DDBJ whole genome shotgun (WGS) entry which is preliminary data.</text>
</comment>
<sequence length="64" mass="7070">MDINHPRLCRLCHTNNLQPNYVEVKYDDPLEATQLHGGSGAREVIFTTLFATEVYVTGVYGGSG</sequence>
<evidence type="ECO:0000313" key="1">
    <source>
        <dbReference type="EMBL" id="KAA0065982.1"/>
    </source>
</evidence>
<evidence type="ECO:0000313" key="3">
    <source>
        <dbReference type="Proteomes" id="UP000321393"/>
    </source>
</evidence>
<dbReference type="STRING" id="1194695.A0A5D3DYF5"/>
<dbReference type="EMBL" id="SSTE01000977">
    <property type="protein sequence ID" value="KAA0065982.1"/>
    <property type="molecule type" value="Genomic_DNA"/>
</dbReference>
<protein>
    <submittedName>
        <fullName evidence="2">Ammonium transporter 1 member 1-like</fullName>
    </submittedName>
</protein>
<proteinExistence type="predicted"/>
<evidence type="ECO:0000313" key="4">
    <source>
        <dbReference type="Proteomes" id="UP000321947"/>
    </source>
</evidence>
<accession>A0A5D3DYF5</accession>
<dbReference type="AlphaFoldDB" id="A0A5D3DYF5"/>